<gene>
    <name evidence="3" type="ORF">M421DRAFT_356658</name>
</gene>
<feature type="signal peptide" evidence="2">
    <location>
        <begin position="1"/>
        <end position="23"/>
    </location>
</feature>
<evidence type="ECO:0000256" key="2">
    <source>
        <dbReference type="SAM" id="SignalP"/>
    </source>
</evidence>
<dbReference type="EMBL" id="ML978962">
    <property type="protein sequence ID" value="KAF1930704.1"/>
    <property type="molecule type" value="Genomic_DNA"/>
</dbReference>
<dbReference type="AlphaFoldDB" id="A0A6A5RU73"/>
<feature type="compositionally biased region" description="Basic residues" evidence="1">
    <location>
        <begin position="173"/>
        <end position="182"/>
    </location>
</feature>
<keyword evidence="2" id="KW-0732">Signal</keyword>
<proteinExistence type="predicted"/>
<evidence type="ECO:0000256" key="1">
    <source>
        <dbReference type="SAM" id="MobiDB-lite"/>
    </source>
</evidence>
<accession>A0A6A5RU73</accession>
<organism evidence="3 4">
    <name type="scientific">Didymella exigua CBS 183.55</name>
    <dbReference type="NCBI Taxonomy" id="1150837"/>
    <lineage>
        <taxon>Eukaryota</taxon>
        <taxon>Fungi</taxon>
        <taxon>Dikarya</taxon>
        <taxon>Ascomycota</taxon>
        <taxon>Pezizomycotina</taxon>
        <taxon>Dothideomycetes</taxon>
        <taxon>Pleosporomycetidae</taxon>
        <taxon>Pleosporales</taxon>
        <taxon>Pleosporineae</taxon>
        <taxon>Didymellaceae</taxon>
        <taxon>Didymella</taxon>
    </lineage>
</organism>
<feature type="chain" id="PRO_5025443420" description="Secreted protein" evidence="2">
    <location>
        <begin position="24"/>
        <end position="182"/>
    </location>
</feature>
<dbReference type="RefSeq" id="XP_033450952.1">
    <property type="nucleotide sequence ID" value="XM_033589625.1"/>
</dbReference>
<keyword evidence="4" id="KW-1185">Reference proteome</keyword>
<evidence type="ECO:0000313" key="4">
    <source>
        <dbReference type="Proteomes" id="UP000800082"/>
    </source>
</evidence>
<feature type="region of interest" description="Disordered" evidence="1">
    <location>
        <begin position="156"/>
        <end position="182"/>
    </location>
</feature>
<evidence type="ECO:0008006" key="5">
    <source>
        <dbReference type="Google" id="ProtNLM"/>
    </source>
</evidence>
<reference evidence="3" key="1">
    <citation type="journal article" date="2020" name="Stud. Mycol.">
        <title>101 Dothideomycetes genomes: a test case for predicting lifestyles and emergence of pathogens.</title>
        <authorList>
            <person name="Haridas S."/>
            <person name="Albert R."/>
            <person name="Binder M."/>
            <person name="Bloem J."/>
            <person name="Labutti K."/>
            <person name="Salamov A."/>
            <person name="Andreopoulos B."/>
            <person name="Baker S."/>
            <person name="Barry K."/>
            <person name="Bills G."/>
            <person name="Bluhm B."/>
            <person name="Cannon C."/>
            <person name="Castanera R."/>
            <person name="Culley D."/>
            <person name="Daum C."/>
            <person name="Ezra D."/>
            <person name="Gonzalez J."/>
            <person name="Henrissat B."/>
            <person name="Kuo A."/>
            <person name="Liang C."/>
            <person name="Lipzen A."/>
            <person name="Lutzoni F."/>
            <person name="Magnuson J."/>
            <person name="Mondo S."/>
            <person name="Nolan M."/>
            <person name="Ohm R."/>
            <person name="Pangilinan J."/>
            <person name="Park H.-J."/>
            <person name="Ramirez L."/>
            <person name="Alfaro M."/>
            <person name="Sun H."/>
            <person name="Tritt A."/>
            <person name="Yoshinaga Y."/>
            <person name="Zwiers L.-H."/>
            <person name="Turgeon B."/>
            <person name="Goodwin S."/>
            <person name="Spatafora J."/>
            <person name="Crous P."/>
            <person name="Grigoriev I."/>
        </authorList>
    </citation>
    <scope>NUCLEOTIDE SEQUENCE</scope>
    <source>
        <strain evidence="3">CBS 183.55</strain>
    </source>
</reference>
<dbReference type="Proteomes" id="UP000800082">
    <property type="component" value="Unassembled WGS sequence"/>
</dbReference>
<evidence type="ECO:0000313" key="3">
    <source>
        <dbReference type="EMBL" id="KAF1930704.1"/>
    </source>
</evidence>
<sequence length="182" mass="20125">MPKWTAAGLPMHLGGQMVTMLVATHMSAVFHETLPCWICPRGDLKVLLRVAATATRPPTNPTLVWRHRSTRPTACPGCPSYKPPQRPLPVKPGISGKYSHLNPSTESRKTARLYAAKYPQPCRKRRRTLSSFSAKSSKDKGFSNVTRCPIAHTFARMQPGGQQTNAQVPGFSPRRHSCLPDD</sequence>
<dbReference type="GeneID" id="54347273"/>
<name>A0A6A5RU73_9PLEO</name>
<protein>
    <recommendedName>
        <fullName evidence="5">Secreted protein</fullName>
    </recommendedName>
</protein>